<dbReference type="EMBL" id="CP000432">
    <property type="protein sequence ID" value="ABG99619.1"/>
    <property type="molecule type" value="Genomic_DNA"/>
</dbReference>
<evidence type="ECO:0000256" key="1">
    <source>
        <dbReference type="SAM" id="MobiDB-lite"/>
    </source>
</evidence>
<evidence type="ECO:0000313" key="3">
    <source>
        <dbReference type="Proteomes" id="UP000008710"/>
    </source>
</evidence>
<feature type="region of interest" description="Disordered" evidence="1">
    <location>
        <begin position="1"/>
        <end position="58"/>
    </location>
</feature>
<gene>
    <name evidence="2" type="ordered locus">RHA1_ro08575</name>
</gene>
<dbReference type="Gene3D" id="1.10.357.10">
    <property type="entry name" value="Tetracycline Repressor, domain 2"/>
    <property type="match status" value="1"/>
</dbReference>
<geneLocation type="plasmid" evidence="2 3">
    <name>pRHL1</name>
</geneLocation>
<evidence type="ECO:0008006" key="4">
    <source>
        <dbReference type="Google" id="ProtNLM"/>
    </source>
</evidence>
<dbReference type="HOGENOM" id="CLU_1033969_0_0_11"/>
<organism evidence="2 3">
    <name type="scientific">Rhodococcus jostii (strain RHA1)</name>
    <dbReference type="NCBI Taxonomy" id="101510"/>
    <lineage>
        <taxon>Bacteria</taxon>
        <taxon>Bacillati</taxon>
        <taxon>Actinomycetota</taxon>
        <taxon>Actinomycetes</taxon>
        <taxon>Mycobacteriales</taxon>
        <taxon>Nocardiaceae</taxon>
        <taxon>Rhodococcus</taxon>
    </lineage>
</organism>
<feature type="compositionally biased region" description="Basic residues" evidence="1">
    <location>
        <begin position="36"/>
        <end position="47"/>
    </location>
</feature>
<proteinExistence type="predicted"/>
<dbReference type="Proteomes" id="UP000008710">
    <property type="component" value="Plasmid pRHL1"/>
</dbReference>
<accession>Q0RYL7</accession>
<reference evidence="3" key="1">
    <citation type="journal article" date="2006" name="Proc. Natl. Acad. Sci. U.S.A.">
        <title>The complete genome of Rhodococcus sp. RHA1 provides insights into a catabolic powerhouse.</title>
        <authorList>
            <person name="McLeod M.P."/>
            <person name="Warren R.L."/>
            <person name="Hsiao W.W.L."/>
            <person name="Araki N."/>
            <person name="Myhre M."/>
            <person name="Fernandes C."/>
            <person name="Miyazawa D."/>
            <person name="Wong W."/>
            <person name="Lillquist A.L."/>
            <person name="Wang D."/>
            <person name="Dosanjh M."/>
            <person name="Hara H."/>
            <person name="Petrescu A."/>
            <person name="Morin R.D."/>
            <person name="Yang G."/>
            <person name="Stott J.M."/>
            <person name="Schein J.E."/>
            <person name="Shin H."/>
            <person name="Smailus D."/>
            <person name="Siddiqui A.S."/>
            <person name="Marra M.A."/>
            <person name="Jones S.J.M."/>
            <person name="Holt R."/>
            <person name="Brinkman F.S.L."/>
            <person name="Miyauchi K."/>
            <person name="Fukuda M."/>
            <person name="Davies J.E."/>
            <person name="Mohn W.W."/>
            <person name="Eltis L.D."/>
        </authorList>
    </citation>
    <scope>NUCLEOTIDE SEQUENCE [LARGE SCALE GENOMIC DNA]</scope>
    <source>
        <strain evidence="3">RHA1</strain>
    </source>
</reference>
<sequence>MTYHRPRTRSPAREHLGSGDAPAFRRRPPHPIARGGPRRRRGPRNRGRVSAPGCRGRRSVPRVAALPVRRQGELITAMADALIGQISDGLRLAFGQIAGAPHRPGVAGLRRVLQTGIGALVPILESTAGRQLLTYEITTTALRRRDTGDSAGGQIADRQYRTMDTEAVEFLRRCAERTDTTWRIPVAVVARSALAGLDGLVLRWLVDRDTDALITGLDDLTAMITVNAIASPTDATQAVRPGPSIVDGQVPELVRHRRISPHPPGPPQP</sequence>
<protein>
    <recommendedName>
        <fullName evidence="4">TetR family transcriptional regulator</fullName>
    </recommendedName>
</protein>
<evidence type="ECO:0000313" key="2">
    <source>
        <dbReference type="EMBL" id="ABG99619.1"/>
    </source>
</evidence>
<dbReference type="AlphaFoldDB" id="Q0RYL7"/>
<feature type="compositionally biased region" description="Basic residues" evidence="1">
    <location>
        <begin position="1"/>
        <end position="10"/>
    </location>
</feature>
<dbReference type="KEGG" id="rha:RHA1_ro08575"/>
<name>Q0RYL7_RHOJR</name>
<keyword evidence="2" id="KW-0614">Plasmid</keyword>